<keyword evidence="13" id="KW-1185">Reference proteome</keyword>
<comment type="caution">
    <text evidence="12">The sequence shown here is derived from an EMBL/GenBank/DDBJ whole genome shotgun (WGS) entry which is preliminary data.</text>
</comment>
<proteinExistence type="inferred from homology"/>
<feature type="transmembrane region" description="Helical" evidence="11">
    <location>
        <begin position="7"/>
        <end position="25"/>
    </location>
</feature>
<evidence type="ECO:0000256" key="10">
    <source>
        <dbReference type="SAM" id="Coils"/>
    </source>
</evidence>
<keyword evidence="10" id="KW-0175">Coiled coil</keyword>
<evidence type="ECO:0000256" key="2">
    <source>
        <dbReference type="ARBA" id="ARBA00004167"/>
    </source>
</evidence>
<evidence type="ECO:0000256" key="4">
    <source>
        <dbReference type="ARBA" id="ARBA00022617"/>
    </source>
</evidence>
<dbReference type="GO" id="GO:0020037">
    <property type="term" value="F:heme binding"/>
    <property type="evidence" value="ECO:0007669"/>
    <property type="project" value="InterPro"/>
</dbReference>
<comment type="cofactor">
    <cofactor evidence="1">
        <name>heme</name>
        <dbReference type="ChEBI" id="CHEBI:30413"/>
    </cofactor>
</comment>
<dbReference type="InterPro" id="IPR036396">
    <property type="entry name" value="Cyt_P450_sf"/>
</dbReference>
<protein>
    <submittedName>
        <fullName evidence="12">Cytochrome</fullName>
    </submittedName>
</protein>
<evidence type="ECO:0000256" key="1">
    <source>
        <dbReference type="ARBA" id="ARBA00001971"/>
    </source>
</evidence>
<evidence type="ECO:0000256" key="6">
    <source>
        <dbReference type="ARBA" id="ARBA00023002"/>
    </source>
</evidence>
<keyword evidence="8" id="KW-0503">Monooxygenase</keyword>
<dbReference type="AlphaFoldDB" id="A0AAE1XJK6"/>
<dbReference type="InterPro" id="IPR001128">
    <property type="entry name" value="Cyt_P450"/>
</dbReference>
<evidence type="ECO:0000256" key="5">
    <source>
        <dbReference type="ARBA" id="ARBA00022723"/>
    </source>
</evidence>
<keyword evidence="11" id="KW-0812">Transmembrane</keyword>
<evidence type="ECO:0000313" key="12">
    <source>
        <dbReference type="EMBL" id="KAK4413003.1"/>
    </source>
</evidence>
<keyword evidence="9 11" id="KW-0472">Membrane</keyword>
<keyword evidence="7" id="KW-0408">Iron</keyword>
<accession>A0AAE1XJK6</accession>
<dbReference type="GO" id="GO:0016020">
    <property type="term" value="C:membrane"/>
    <property type="evidence" value="ECO:0007669"/>
    <property type="project" value="UniProtKB-SubCell"/>
</dbReference>
<evidence type="ECO:0000256" key="9">
    <source>
        <dbReference type="ARBA" id="ARBA00023136"/>
    </source>
</evidence>
<comment type="similarity">
    <text evidence="3">Belongs to the cytochrome P450 family.</text>
</comment>
<dbReference type="InterPro" id="IPR002401">
    <property type="entry name" value="Cyt_P450_E_grp-I"/>
</dbReference>
<dbReference type="GO" id="GO:0005506">
    <property type="term" value="F:iron ion binding"/>
    <property type="evidence" value="ECO:0007669"/>
    <property type="project" value="InterPro"/>
</dbReference>
<keyword evidence="6" id="KW-0560">Oxidoreductase</keyword>
<evidence type="ECO:0000256" key="11">
    <source>
        <dbReference type="SAM" id="Phobius"/>
    </source>
</evidence>
<reference evidence="12" key="2">
    <citation type="journal article" date="2024" name="Plant">
        <title>Genomic evolution and insights into agronomic trait innovations of Sesamum species.</title>
        <authorList>
            <person name="Miao H."/>
            <person name="Wang L."/>
            <person name="Qu L."/>
            <person name="Liu H."/>
            <person name="Sun Y."/>
            <person name="Le M."/>
            <person name="Wang Q."/>
            <person name="Wei S."/>
            <person name="Zheng Y."/>
            <person name="Lin W."/>
            <person name="Duan Y."/>
            <person name="Cao H."/>
            <person name="Xiong S."/>
            <person name="Wang X."/>
            <person name="Wei L."/>
            <person name="Li C."/>
            <person name="Ma Q."/>
            <person name="Ju M."/>
            <person name="Zhao R."/>
            <person name="Li G."/>
            <person name="Mu C."/>
            <person name="Tian Q."/>
            <person name="Mei H."/>
            <person name="Zhang T."/>
            <person name="Gao T."/>
            <person name="Zhang H."/>
        </authorList>
    </citation>
    <scope>NUCLEOTIDE SEQUENCE</scope>
    <source>
        <strain evidence="12">3651</strain>
    </source>
</reference>
<dbReference type="Proteomes" id="UP001293254">
    <property type="component" value="Unassembled WGS sequence"/>
</dbReference>
<sequence>MAEVREYVIFLILWLISTILIGAFFKKRSSPRLPPGPPALPIIGHLHLLGPKPHQSFAKLSSRYGPLVHLYLGSVPCVVASSPEICKELLKTCESSFLDRPQTVVTHDVTYGNKDFTFAPYGDYWRFVKKLFMSQLLGGQTLDLLQPVRRDEVKCLIDFLLVKANAGESVDMGSEFTRMANNLISRMVMSRRCSEDEKDAGEVRKLVQDITELTGKFNVSDYIRFCKNLDLQGIRKRLKVLHDRLDRMIEKIIDEHEDERRELKQRSKEGEVGKDLLHILLDTAEDESSEMKLTRENIKAFIVSLNHRCNPRIFDFLAHLAYSHHSTPSNIKRSSPHLPPRPLALAIIGHLHPLGPLPPHQEFATILSRYGPLVHLYLGSVPCILASSDAIGKEFVIKLAHVPSLLFRPSPLAPLLLTGWLGPSLFGPLDPHPAH</sequence>
<dbReference type="SUPFAM" id="SSF48264">
    <property type="entry name" value="Cytochrome P450"/>
    <property type="match status" value="2"/>
</dbReference>
<keyword evidence="4" id="KW-0349">Heme</keyword>
<dbReference type="PANTHER" id="PTHR47943">
    <property type="entry name" value="CYTOCHROME P450 93A3-LIKE"/>
    <property type="match status" value="1"/>
</dbReference>
<dbReference type="Pfam" id="PF00067">
    <property type="entry name" value="p450"/>
    <property type="match status" value="1"/>
</dbReference>
<dbReference type="GO" id="GO:0004497">
    <property type="term" value="F:monooxygenase activity"/>
    <property type="evidence" value="ECO:0007669"/>
    <property type="project" value="UniProtKB-KW"/>
</dbReference>
<feature type="coiled-coil region" evidence="10">
    <location>
        <begin position="231"/>
        <end position="273"/>
    </location>
</feature>
<keyword evidence="11" id="KW-1133">Transmembrane helix</keyword>
<name>A0AAE1XJK6_9LAMI</name>
<dbReference type="Gene3D" id="1.10.630.10">
    <property type="entry name" value="Cytochrome P450"/>
    <property type="match status" value="2"/>
</dbReference>
<comment type="subcellular location">
    <subcellularLocation>
        <location evidence="2">Membrane</location>
        <topology evidence="2">Single-pass membrane protein</topology>
    </subcellularLocation>
</comment>
<dbReference type="PANTHER" id="PTHR47943:SF8">
    <property type="entry name" value="CYTOCHROME P450"/>
    <property type="match status" value="1"/>
</dbReference>
<organism evidence="12 13">
    <name type="scientific">Sesamum alatum</name>
    <dbReference type="NCBI Taxonomy" id="300844"/>
    <lineage>
        <taxon>Eukaryota</taxon>
        <taxon>Viridiplantae</taxon>
        <taxon>Streptophyta</taxon>
        <taxon>Embryophyta</taxon>
        <taxon>Tracheophyta</taxon>
        <taxon>Spermatophyta</taxon>
        <taxon>Magnoliopsida</taxon>
        <taxon>eudicotyledons</taxon>
        <taxon>Gunneridae</taxon>
        <taxon>Pentapetalae</taxon>
        <taxon>asterids</taxon>
        <taxon>lamiids</taxon>
        <taxon>Lamiales</taxon>
        <taxon>Pedaliaceae</taxon>
        <taxon>Sesamum</taxon>
    </lineage>
</organism>
<evidence type="ECO:0000256" key="3">
    <source>
        <dbReference type="ARBA" id="ARBA00010617"/>
    </source>
</evidence>
<evidence type="ECO:0000256" key="8">
    <source>
        <dbReference type="ARBA" id="ARBA00023033"/>
    </source>
</evidence>
<dbReference type="PRINTS" id="PR00463">
    <property type="entry name" value="EP450I"/>
</dbReference>
<evidence type="ECO:0000313" key="13">
    <source>
        <dbReference type="Proteomes" id="UP001293254"/>
    </source>
</evidence>
<evidence type="ECO:0000256" key="7">
    <source>
        <dbReference type="ARBA" id="ARBA00023004"/>
    </source>
</evidence>
<reference evidence="12" key="1">
    <citation type="submission" date="2020-06" db="EMBL/GenBank/DDBJ databases">
        <authorList>
            <person name="Li T."/>
            <person name="Hu X."/>
            <person name="Zhang T."/>
            <person name="Song X."/>
            <person name="Zhang H."/>
            <person name="Dai N."/>
            <person name="Sheng W."/>
            <person name="Hou X."/>
            <person name="Wei L."/>
        </authorList>
    </citation>
    <scope>NUCLEOTIDE SEQUENCE</scope>
    <source>
        <strain evidence="12">3651</strain>
        <tissue evidence="12">Leaf</tissue>
    </source>
</reference>
<keyword evidence="5" id="KW-0479">Metal-binding</keyword>
<gene>
    <name evidence="12" type="ORF">Salat_2947500</name>
</gene>
<dbReference type="EMBL" id="JACGWO010000013">
    <property type="protein sequence ID" value="KAK4413003.1"/>
    <property type="molecule type" value="Genomic_DNA"/>
</dbReference>
<dbReference type="GO" id="GO:0016705">
    <property type="term" value="F:oxidoreductase activity, acting on paired donors, with incorporation or reduction of molecular oxygen"/>
    <property type="evidence" value="ECO:0007669"/>
    <property type="project" value="InterPro"/>
</dbReference>